<feature type="non-terminal residue" evidence="2">
    <location>
        <position position="359"/>
    </location>
</feature>
<feature type="compositionally biased region" description="Basic and acidic residues" evidence="1">
    <location>
        <begin position="95"/>
        <end position="105"/>
    </location>
</feature>
<feature type="compositionally biased region" description="Basic and acidic residues" evidence="1">
    <location>
        <begin position="178"/>
        <end position="190"/>
    </location>
</feature>
<protein>
    <submittedName>
        <fullName evidence="2">Uncharacterized protein</fullName>
    </submittedName>
</protein>
<feature type="region of interest" description="Disordered" evidence="1">
    <location>
        <begin position="277"/>
        <end position="309"/>
    </location>
</feature>
<dbReference type="Proteomes" id="UP001054857">
    <property type="component" value="Unassembled WGS sequence"/>
</dbReference>
<feature type="compositionally biased region" description="Polar residues" evidence="1">
    <location>
        <begin position="33"/>
        <end position="47"/>
    </location>
</feature>
<evidence type="ECO:0000313" key="2">
    <source>
        <dbReference type="EMBL" id="GFR48502.1"/>
    </source>
</evidence>
<feature type="compositionally biased region" description="Low complexity" evidence="1">
    <location>
        <begin position="159"/>
        <end position="168"/>
    </location>
</feature>
<feature type="region of interest" description="Disordered" evidence="1">
    <location>
        <begin position="1"/>
        <end position="240"/>
    </location>
</feature>
<feature type="compositionally biased region" description="Acidic residues" evidence="1">
    <location>
        <begin position="206"/>
        <end position="215"/>
    </location>
</feature>
<comment type="caution">
    <text evidence="2">The sequence shown here is derived from an EMBL/GenBank/DDBJ whole genome shotgun (WGS) entry which is preliminary data.</text>
</comment>
<feature type="non-terminal residue" evidence="2">
    <location>
        <position position="1"/>
    </location>
</feature>
<feature type="compositionally biased region" description="Gly residues" evidence="1">
    <location>
        <begin position="192"/>
        <end position="205"/>
    </location>
</feature>
<evidence type="ECO:0000256" key="1">
    <source>
        <dbReference type="SAM" id="MobiDB-lite"/>
    </source>
</evidence>
<dbReference type="EMBL" id="BMAR01000024">
    <property type="protein sequence ID" value="GFR48502.1"/>
    <property type="molecule type" value="Genomic_DNA"/>
</dbReference>
<organism evidence="2 3">
    <name type="scientific">Astrephomene gubernaculifera</name>
    <dbReference type="NCBI Taxonomy" id="47775"/>
    <lineage>
        <taxon>Eukaryota</taxon>
        <taxon>Viridiplantae</taxon>
        <taxon>Chlorophyta</taxon>
        <taxon>core chlorophytes</taxon>
        <taxon>Chlorophyceae</taxon>
        <taxon>CS clade</taxon>
        <taxon>Chlamydomonadales</taxon>
        <taxon>Astrephomenaceae</taxon>
        <taxon>Astrephomene</taxon>
    </lineage>
</organism>
<evidence type="ECO:0000313" key="3">
    <source>
        <dbReference type="Proteomes" id="UP001054857"/>
    </source>
</evidence>
<keyword evidence="3" id="KW-1185">Reference proteome</keyword>
<name>A0AAD3HPX7_9CHLO</name>
<gene>
    <name evidence="2" type="ORF">Agub_g10168</name>
</gene>
<dbReference type="AlphaFoldDB" id="A0AAD3HPX7"/>
<feature type="compositionally biased region" description="Low complexity" evidence="1">
    <location>
        <begin position="51"/>
        <end position="85"/>
    </location>
</feature>
<accession>A0AAD3HPX7</accession>
<reference evidence="2 3" key="1">
    <citation type="journal article" date="2021" name="Sci. Rep.">
        <title>Genome sequencing of the multicellular alga Astrephomene provides insights into convergent evolution of germ-soma differentiation.</title>
        <authorList>
            <person name="Yamashita S."/>
            <person name="Yamamoto K."/>
            <person name="Matsuzaki R."/>
            <person name="Suzuki S."/>
            <person name="Yamaguchi H."/>
            <person name="Hirooka S."/>
            <person name="Minakuchi Y."/>
            <person name="Miyagishima S."/>
            <person name="Kawachi M."/>
            <person name="Toyoda A."/>
            <person name="Nozaki H."/>
        </authorList>
    </citation>
    <scope>NUCLEOTIDE SEQUENCE [LARGE SCALE GENOMIC DNA]</scope>
    <source>
        <strain evidence="2 3">NIES-4017</strain>
    </source>
</reference>
<proteinExistence type="predicted"/>
<feature type="compositionally biased region" description="Gly residues" evidence="1">
    <location>
        <begin position="1"/>
        <end position="12"/>
    </location>
</feature>
<sequence>AGAAAAGGGQAGGVPWWEVPDSMDDVHDPDGLASQSMGVPASTQGTATDVAATATPRPSQQQQRQLALLRRAALADTATAPEAAPGSHQGAALDTQERVHSRAEEQQTQQQALPPPQQWQEQHHQQQQQQGQVKAEPGLGLEPTGPCEPHTGPHGEQGAHGCAAAGADGRSGGATWRAADRAGGEERPAEAEGGGGGDGGGGGVDEGQDEEEGDAASDTTQPPDYGDDYDAGEAAVEQQQAVAEGMVCDPWGGQHGAEHEAEATAVMLLAPTAVLPTQPLDEHGGYGGAASHLQQPHPPPPFPQQQPRQQLQLLRALPTVPIDALPPTLALAGTDEAAMGEAGAAAPVAMPPYGATTTT</sequence>